<organism evidence="1">
    <name type="scientific">Rhizophagus irregularis (strain DAOM 181602 / DAOM 197198 / MUCL 43194)</name>
    <name type="common">Arbuscular mycorrhizal fungus</name>
    <name type="synonym">Glomus intraradices</name>
    <dbReference type="NCBI Taxonomy" id="747089"/>
    <lineage>
        <taxon>Eukaryota</taxon>
        <taxon>Fungi</taxon>
        <taxon>Fungi incertae sedis</taxon>
        <taxon>Mucoromycota</taxon>
        <taxon>Glomeromycotina</taxon>
        <taxon>Glomeromycetes</taxon>
        <taxon>Glomerales</taxon>
        <taxon>Glomeraceae</taxon>
        <taxon>Rhizophagus</taxon>
    </lineage>
</organism>
<dbReference type="AlphaFoldDB" id="U9SSZ5"/>
<sequence length="214" mass="24714">MPNFSAKIIQKYITDELITFLSQSKCKLQNSMKILKILNTNDYELVNYEHMKNVYNDYCYNNSLIINDSSIQKYDQNNFFGIFEINNNSPEENELEIEYLRKPVINYETSDVSMVIHGDHTKNLHKYGAPISSDVAVLMIRDGCDIEPSNYCKLEMVIGYKILYTKIMQNHSNYLKKNQLTLRTEGILNAIHAENSANNIVHHIILPSSFSGES</sequence>
<reference evidence="1" key="1">
    <citation type="submission" date="2013-07" db="EMBL/GenBank/DDBJ databases">
        <title>The genome of an arbuscular mycorrhizal fungus provides insights into the evolution of the oldest plant symbiosis.</title>
        <authorList>
            <consortium name="DOE Joint Genome Institute"/>
            <person name="Tisserant E."/>
            <person name="Malbreil M."/>
            <person name="Kuo A."/>
            <person name="Kohler A."/>
            <person name="Symeonidi A."/>
            <person name="Balestrini R."/>
            <person name="Charron P."/>
            <person name="Duensing N."/>
            <person name="Frei-dit-Frey N."/>
            <person name="Gianinazzi-Pearson V."/>
            <person name="Gilbert B."/>
            <person name="Handa Y."/>
            <person name="Hijri M."/>
            <person name="Kaul R."/>
            <person name="Kawaguchi M."/>
            <person name="Krajinski F."/>
            <person name="Lammers P."/>
            <person name="Lapierre D."/>
            <person name="Masclaux F.G."/>
            <person name="Murat C."/>
            <person name="Morin E."/>
            <person name="Ndikumana S."/>
            <person name="Pagni M."/>
            <person name="Petitpierre D."/>
            <person name="Requena N."/>
            <person name="Rosikiewicz P."/>
            <person name="Riley R."/>
            <person name="Saito K."/>
            <person name="San Clemente H."/>
            <person name="Shapiro H."/>
            <person name="van Tuinen D."/>
            <person name="Becard G."/>
            <person name="Bonfante P."/>
            <person name="Paszkowski U."/>
            <person name="Shachar-Hill Y."/>
            <person name="Young J.P."/>
            <person name="Sanders I.R."/>
            <person name="Henrissat B."/>
            <person name="Rensing S.A."/>
            <person name="Grigoriev I.V."/>
            <person name="Corradi N."/>
            <person name="Roux C."/>
            <person name="Martin F."/>
        </authorList>
    </citation>
    <scope>NUCLEOTIDE SEQUENCE</scope>
    <source>
        <strain evidence="1">DAOM 197198</strain>
    </source>
</reference>
<dbReference type="HOGENOM" id="CLU_1289546_0_0_1"/>
<protein>
    <submittedName>
        <fullName evidence="1">Uncharacterized protein</fullName>
    </submittedName>
</protein>
<gene>
    <name evidence="1" type="ORF">GLOINDRAFT_88162</name>
</gene>
<proteinExistence type="predicted"/>
<name>U9SSZ5_RHIID</name>
<accession>U9SSZ5</accession>
<evidence type="ECO:0000313" key="1">
    <source>
        <dbReference type="EMBL" id="ERZ99063.1"/>
    </source>
</evidence>
<dbReference type="EMBL" id="KI298284">
    <property type="protein sequence ID" value="ERZ99063.1"/>
    <property type="molecule type" value="Genomic_DNA"/>
</dbReference>